<gene>
    <name evidence="9" type="ORF">PBAH0796_LOCUS32634</name>
</gene>
<accession>A0A7S0BCC3</accession>
<evidence type="ECO:0000256" key="1">
    <source>
        <dbReference type="ARBA" id="ARBA00005690"/>
    </source>
</evidence>
<dbReference type="InterPro" id="IPR013955">
    <property type="entry name" value="Rep_factor-A_C"/>
</dbReference>
<dbReference type="SUPFAM" id="SSF50249">
    <property type="entry name" value="Nucleic acid-binding proteins"/>
    <property type="match status" value="3"/>
</dbReference>
<evidence type="ECO:0000259" key="7">
    <source>
        <dbReference type="Pfam" id="PF08646"/>
    </source>
</evidence>
<dbReference type="InterPro" id="IPR012340">
    <property type="entry name" value="NA-bd_OB-fold"/>
</dbReference>
<dbReference type="PANTHER" id="PTHR47165:SF4">
    <property type="entry name" value="OS03G0429900 PROTEIN"/>
    <property type="match status" value="1"/>
</dbReference>
<dbReference type="CDD" id="cd04475">
    <property type="entry name" value="RPA1_DBD_B"/>
    <property type="match status" value="1"/>
</dbReference>
<dbReference type="GO" id="GO:0008270">
    <property type="term" value="F:zinc ion binding"/>
    <property type="evidence" value="ECO:0007669"/>
    <property type="project" value="UniProtKB-KW"/>
</dbReference>
<keyword evidence="5" id="KW-0238">DNA-binding</keyword>
<evidence type="ECO:0000256" key="5">
    <source>
        <dbReference type="ARBA" id="ARBA00023125"/>
    </source>
</evidence>
<proteinExistence type="inferred from homology"/>
<dbReference type="FunFam" id="2.40.50.140:FF:000041">
    <property type="entry name" value="Replication protein A subunit"/>
    <property type="match status" value="1"/>
</dbReference>
<dbReference type="Pfam" id="PF16900">
    <property type="entry name" value="REPA_OB_2"/>
    <property type="match status" value="1"/>
</dbReference>
<evidence type="ECO:0000256" key="2">
    <source>
        <dbReference type="ARBA" id="ARBA00022723"/>
    </source>
</evidence>
<dbReference type="GO" id="GO:0003677">
    <property type="term" value="F:DNA binding"/>
    <property type="evidence" value="ECO:0007669"/>
    <property type="project" value="UniProtKB-KW"/>
</dbReference>
<reference evidence="9" key="1">
    <citation type="submission" date="2021-01" db="EMBL/GenBank/DDBJ databases">
        <authorList>
            <person name="Corre E."/>
            <person name="Pelletier E."/>
            <person name="Niang G."/>
            <person name="Scheremetjew M."/>
            <person name="Finn R."/>
            <person name="Kale V."/>
            <person name="Holt S."/>
            <person name="Cochrane G."/>
            <person name="Meng A."/>
            <person name="Brown T."/>
            <person name="Cohen L."/>
        </authorList>
    </citation>
    <scope>NUCLEOTIDE SEQUENCE</scope>
    <source>
        <strain evidence="9">Pbaha01</strain>
    </source>
</reference>
<dbReference type="InterPro" id="IPR003871">
    <property type="entry name" value="RFA1B/D_OB_1st"/>
</dbReference>
<protein>
    <recommendedName>
        <fullName evidence="10">Replication protein A subunit</fullName>
    </recommendedName>
</protein>
<dbReference type="Pfam" id="PF02721">
    <property type="entry name" value="DUF223"/>
    <property type="match status" value="1"/>
</dbReference>
<dbReference type="AlphaFoldDB" id="A0A7S0BCC3"/>
<evidence type="ECO:0000256" key="3">
    <source>
        <dbReference type="ARBA" id="ARBA00022771"/>
    </source>
</evidence>
<feature type="domain" description="Replication protein A 70 kDa DNA-binding subunit B/D first OB fold" evidence="6">
    <location>
        <begin position="9"/>
        <end position="111"/>
    </location>
</feature>
<name>A0A7S0BCC3_9DINO</name>
<keyword evidence="4" id="KW-0862">Zinc</keyword>
<dbReference type="InterPro" id="IPR047192">
    <property type="entry name" value="Euk_RPA1_DBD_C"/>
</dbReference>
<evidence type="ECO:0000259" key="8">
    <source>
        <dbReference type="Pfam" id="PF16900"/>
    </source>
</evidence>
<comment type="similarity">
    <text evidence="1">Belongs to the replication factor A protein 1 family.</text>
</comment>
<dbReference type="Pfam" id="PF08646">
    <property type="entry name" value="Rep_fac-A_C"/>
    <property type="match status" value="1"/>
</dbReference>
<dbReference type="InterPro" id="IPR031657">
    <property type="entry name" value="REPA_OB_2"/>
</dbReference>
<dbReference type="CDD" id="cd04474">
    <property type="entry name" value="RPA1_DBD_A"/>
    <property type="match status" value="1"/>
</dbReference>
<dbReference type="EMBL" id="HBEG01053623">
    <property type="protein sequence ID" value="CAD8388946.1"/>
    <property type="molecule type" value="Transcribed_RNA"/>
</dbReference>
<evidence type="ECO:0008006" key="10">
    <source>
        <dbReference type="Google" id="ProtNLM"/>
    </source>
</evidence>
<evidence type="ECO:0000313" key="9">
    <source>
        <dbReference type="EMBL" id="CAD8388946.1"/>
    </source>
</evidence>
<feature type="domain" description="Replication factor A C-terminal" evidence="7">
    <location>
        <begin position="308"/>
        <end position="437"/>
    </location>
</feature>
<dbReference type="Gene3D" id="2.40.50.140">
    <property type="entry name" value="Nucleic acid-binding proteins"/>
    <property type="match status" value="3"/>
</dbReference>
<evidence type="ECO:0000259" key="6">
    <source>
        <dbReference type="Pfam" id="PF02721"/>
    </source>
</evidence>
<dbReference type="CDD" id="cd04476">
    <property type="entry name" value="RPA1_DBD_C"/>
    <property type="match status" value="1"/>
</dbReference>
<keyword evidence="3" id="KW-0863">Zinc-finger</keyword>
<organism evidence="9">
    <name type="scientific">Pyrodinium bahamense</name>
    <dbReference type="NCBI Taxonomy" id="73915"/>
    <lineage>
        <taxon>Eukaryota</taxon>
        <taxon>Sar</taxon>
        <taxon>Alveolata</taxon>
        <taxon>Dinophyceae</taxon>
        <taxon>Gonyaulacales</taxon>
        <taxon>Pyrocystaceae</taxon>
        <taxon>Pyrodinium</taxon>
    </lineage>
</organism>
<sequence length="461" mass="50673">MAVVEQCLPISEISSYIQRWTIRARVTSKSVLRTFSKGTRDGKVFHVHLLDAHGGEIRASFFNEAAGKHFDQLQQGKCYTFTRGSVRIANQQFNACKHRYELVFDKLAQVEEVDDDKQIEEVKLSVVDIRAVESRALPCSVDLCGIVTNGGSLLSFTSKDGKDLVKRDITVADDTARSIIVTIWGDRAKQEDKAFEGNPVVGLKGVLVKEWNGGRSGSLSESGVLVFKPAVGEAERVQRWWSEGGSTQSLTPLSAAGGGGAGVRRAGAKLVDLADMRHTAERLLDQPELCSVVCRLALVQLQKRGEPQPLTYVACQELRDGKPLPCNRRVDSSGYCASCNRAGKSAARFNLRCRFADHCDNAWLTTFHEAAQEVTGITAEEAQKMEQGEGGREALEAAIMGKYFNRPLQLTLRAKAEVYNGESRTSVTCIDARPVPRGQHGRHMLKEIREHVAAISDLDSL</sequence>
<keyword evidence="2" id="KW-0479">Metal-binding</keyword>
<dbReference type="PANTHER" id="PTHR47165">
    <property type="entry name" value="OS03G0429900 PROTEIN"/>
    <property type="match status" value="1"/>
</dbReference>
<evidence type="ECO:0000256" key="4">
    <source>
        <dbReference type="ARBA" id="ARBA00022833"/>
    </source>
</evidence>
<feature type="domain" description="Replication protein A OB" evidence="8">
    <location>
        <begin position="131"/>
        <end position="226"/>
    </location>
</feature>